<dbReference type="AlphaFoldDB" id="A0AAD4SP46"/>
<dbReference type="Proteomes" id="UP001202328">
    <property type="component" value="Unassembled WGS sequence"/>
</dbReference>
<dbReference type="SUPFAM" id="SSF50630">
    <property type="entry name" value="Acid proteases"/>
    <property type="match status" value="1"/>
</dbReference>
<protein>
    <recommendedName>
        <fullName evidence="4">Peptidase A1 domain-containing protein</fullName>
    </recommendedName>
</protein>
<dbReference type="PROSITE" id="PS51767">
    <property type="entry name" value="PEPTIDASE_A1"/>
    <property type="match status" value="1"/>
</dbReference>
<proteinExistence type="inferred from homology"/>
<dbReference type="InterPro" id="IPR051708">
    <property type="entry name" value="Plant_Aspart_Prot_A1"/>
</dbReference>
<dbReference type="InterPro" id="IPR032799">
    <property type="entry name" value="TAXi_C"/>
</dbReference>
<evidence type="ECO:0000256" key="2">
    <source>
        <dbReference type="ARBA" id="ARBA00022670"/>
    </source>
</evidence>
<comment type="caution">
    <text evidence="5">The sequence shown here is derived from an EMBL/GenBank/DDBJ whole genome shotgun (WGS) entry which is preliminary data.</text>
</comment>
<dbReference type="GO" id="GO:0006508">
    <property type="term" value="P:proteolysis"/>
    <property type="evidence" value="ECO:0007669"/>
    <property type="project" value="UniProtKB-KW"/>
</dbReference>
<keyword evidence="2" id="KW-0645">Protease</keyword>
<evidence type="ECO:0000313" key="5">
    <source>
        <dbReference type="EMBL" id="KAI3916711.1"/>
    </source>
</evidence>
<dbReference type="GO" id="GO:0005576">
    <property type="term" value="C:extracellular region"/>
    <property type="evidence" value="ECO:0007669"/>
    <property type="project" value="TreeGrafter"/>
</dbReference>
<feature type="domain" description="Peptidase A1" evidence="4">
    <location>
        <begin position="81"/>
        <end position="452"/>
    </location>
</feature>
<gene>
    <name evidence="5" type="ORF">MKW98_021750</name>
</gene>
<dbReference type="InterPro" id="IPR021109">
    <property type="entry name" value="Peptidase_aspartic_dom_sf"/>
</dbReference>
<evidence type="ECO:0000256" key="3">
    <source>
        <dbReference type="ARBA" id="ARBA00022801"/>
    </source>
</evidence>
<dbReference type="InterPro" id="IPR032861">
    <property type="entry name" value="TAXi_N"/>
</dbReference>
<comment type="similarity">
    <text evidence="1">Belongs to the peptidase A1 family.</text>
</comment>
<accession>A0AAD4SP46</accession>
<keyword evidence="6" id="KW-1185">Reference proteome</keyword>
<reference evidence="5" key="1">
    <citation type="submission" date="2022-04" db="EMBL/GenBank/DDBJ databases">
        <title>A functionally conserved STORR gene fusion in Papaver species that diverged 16.8 million years ago.</title>
        <authorList>
            <person name="Catania T."/>
        </authorList>
    </citation>
    <scope>NUCLEOTIDE SEQUENCE</scope>
    <source>
        <strain evidence="5">S-188037</strain>
    </source>
</reference>
<dbReference type="Gene3D" id="2.40.70.10">
    <property type="entry name" value="Acid Proteases"/>
    <property type="match status" value="2"/>
</dbReference>
<dbReference type="GO" id="GO:0008233">
    <property type="term" value="F:peptidase activity"/>
    <property type="evidence" value="ECO:0007669"/>
    <property type="project" value="UniProtKB-KW"/>
</dbReference>
<dbReference type="Pfam" id="PF14541">
    <property type="entry name" value="TAXi_C"/>
    <property type="match status" value="1"/>
</dbReference>
<evidence type="ECO:0000259" key="4">
    <source>
        <dbReference type="PROSITE" id="PS51767"/>
    </source>
</evidence>
<dbReference type="Pfam" id="PF14543">
    <property type="entry name" value="TAXi_N"/>
    <property type="match status" value="1"/>
</dbReference>
<evidence type="ECO:0000313" key="6">
    <source>
        <dbReference type="Proteomes" id="UP001202328"/>
    </source>
</evidence>
<dbReference type="PANTHER" id="PTHR47967:SF123">
    <property type="entry name" value="ASPARTIC PROTEINASE NEPENTHESIN-1-LIKE"/>
    <property type="match status" value="1"/>
</dbReference>
<evidence type="ECO:0000256" key="1">
    <source>
        <dbReference type="ARBA" id="ARBA00007447"/>
    </source>
</evidence>
<name>A0AAD4SP46_9MAGN</name>
<dbReference type="InterPro" id="IPR033121">
    <property type="entry name" value="PEPTIDASE_A1"/>
</dbReference>
<sequence length="461" mass="51973">MISLSYSSISKSDNNKKRSGLTLNLIHRDSIESNNLTRIEKFRKIIHRSKLRANHLMSYSTYSESEPTYHQPSLLFESANYVVELNIGKHATAVDDQYLILDTGAELTWLQCDGCIGCFNQKQRLYNPHDSATYKLLPCDHPLCKSYECNHNHCKFKEWDSPDVHVEGFMSTESFVFHGVSGGGQPYTILDDVVFGCAYGTVGFGFEDNPDNKINGVFGLGPGPRSLTSQFAPQQRFAYCLADWHFGPPEYPGKLMFGDDALLPISGHVQITPIVETDARSYFLKLADIQIDSKCLGFERGKFDRANGHGGFIIDSGTSISYFANDVYDRVRQVFVDYMKTLGLPEMDASSHHLDLCWHMPNGFPSDLPSMILYLQDNEYPDEAADCRNQIGAKLIIDPFGLFHIEEKEDPHLCLGIMRNNGTDPELNILGAKQQTNNKFSFDGQNKTLSWRTWECGLPPN</sequence>
<keyword evidence="3" id="KW-0378">Hydrolase</keyword>
<dbReference type="PANTHER" id="PTHR47967">
    <property type="entry name" value="OS07G0603500 PROTEIN-RELATED"/>
    <property type="match status" value="1"/>
</dbReference>
<organism evidence="5 6">
    <name type="scientific">Papaver atlanticum</name>
    <dbReference type="NCBI Taxonomy" id="357466"/>
    <lineage>
        <taxon>Eukaryota</taxon>
        <taxon>Viridiplantae</taxon>
        <taxon>Streptophyta</taxon>
        <taxon>Embryophyta</taxon>
        <taxon>Tracheophyta</taxon>
        <taxon>Spermatophyta</taxon>
        <taxon>Magnoliopsida</taxon>
        <taxon>Ranunculales</taxon>
        <taxon>Papaveraceae</taxon>
        <taxon>Papaveroideae</taxon>
        <taxon>Papaver</taxon>
    </lineage>
</organism>
<dbReference type="EMBL" id="JAJJMB010009076">
    <property type="protein sequence ID" value="KAI3916711.1"/>
    <property type="molecule type" value="Genomic_DNA"/>
</dbReference>